<keyword evidence="1" id="KW-1133">Transmembrane helix</keyword>
<keyword evidence="1" id="KW-0812">Transmembrane</keyword>
<evidence type="ECO:0000313" key="3">
    <source>
        <dbReference type="Proteomes" id="UP001174909"/>
    </source>
</evidence>
<evidence type="ECO:0000256" key="1">
    <source>
        <dbReference type="SAM" id="Phobius"/>
    </source>
</evidence>
<keyword evidence="3" id="KW-1185">Reference proteome</keyword>
<comment type="caution">
    <text evidence="2">The sequence shown here is derived from an EMBL/GenBank/DDBJ whole genome shotgun (WGS) entry which is preliminary data.</text>
</comment>
<gene>
    <name evidence="2" type="ORF">GBAR_LOCUS11590</name>
</gene>
<feature type="transmembrane region" description="Helical" evidence="1">
    <location>
        <begin position="115"/>
        <end position="135"/>
    </location>
</feature>
<sequence length="139" mass="16473">MDYEMRVRENIQFFIVETPFHCFWRHVVDGTRSSSKRLRCFKINYSRVPKITDFCNSILKQDIVGCKITVDDGRFLLMKVLQSFCNMKQHSEFFIQDDFLVLVAKKNPLQIVINIIYNFQTAFSPQLFIAILVMARLNH</sequence>
<organism evidence="2 3">
    <name type="scientific">Geodia barretti</name>
    <name type="common">Barrett's horny sponge</name>
    <dbReference type="NCBI Taxonomy" id="519541"/>
    <lineage>
        <taxon>Eukaryota</taxon>
        <taxon>Metazoa</taxon>
        <taxon>Porifera</taxon>
        <taxon>Demospongiae</taxon>
        <taxon>Heteroscleromorpha</taxon>
        <taxon>Tetractinellida</taxon>
        <taxon>Astrophorina</taxon>
        <taxon>Geodiidae</taxon>
        <taxon>Geodia</taxon>
    </lineage>
</organism>
<evidence type="ECO:0000313" key="2">
    <source>
        <dbReference type="EMBL" id="CAI8019251.1"/>
    </source>
</evidence>
<dbReference type="Proteomes" id="UP001174909">
    <property type="component" value="Unassembled WGS sequence"/>
</dbReference>
<name>A0AA35RZS6_GEOBA</name>
<dbReference type="EMBL" id="CASHTH010001737">
    <property type="protein sequence ID" value="CAI8019251.1"/>
    <property type="molecule type" value="Genomic_DNA"/>
</dbReference>
<reference evidence="2" key="1">
    <citation type="submission" date="2023-03" db="EMBL/GenBank/DDBJ databases">
        <authorList>
            <person name="Steffen K."/>
            <person name="Cardenas P."/>
        </authorList>
    </citation>
    <scope>NUCLEOTIDE SEQUENCE</scope>
</reference>
<protein>
    <submittedName>
        <fullName evidence="2">Uncharacterized protein</fullName>
    </submittedName>
</protein>
<accession>A0AA35RZS6</accession>
<dbReference type="AlphaFoldDB" id="A0AA35RZS6"/>
<proteinExistence type="predicted"/>
<keyword evidence="1" id="KW-0472">Membrane</keyword>